<feature type="transmembrane region" description="Helical" evidence="1">
    <location>
        <begin position="158"/>
        <end position="179"/>
    </location>
</feature>
<dbReference type="RefSeq" id="WP_184795246.1">
    <property type="nucleotide sequence ID" value="NZ_JACHMY010000001.1"/>
</dbReference>
<feature type="transmembrane region" description="Helical" evidence="1">
    <location>
        <begin position="15"/>
        <end position="34"/>
    </location>
</feature>
<proteinExistence type="predicted"/>
<evidence type="ECO:0000313" key="3">
    <source>
        <dbReference type="Proteomes" id="UP000549971"/>
    </source>
</evidence>
<comment type="caution">
    <text evidence="2">The sequence shown here is derived from an EMBL/GenBank/DDBJ whole genome shotgun (WGS) entry which is preliminary data.</text>
</comment>
<sequence>MAGALDDALPRRWPAYTIAAGIGLFCVVVLGIALGEQVLTDKPMTSDGFVALGATGLRIVTIGIALAAVQRWGRIVPARLLSMALWAVALGQLAYPIAETVVKAAILLTLMEPVDKGISNMTPVGWFNFAAAWLVWGVPGCLFAILANDHRRRFQLSWLWAPVGAAGGVAGLAVLGLLIS</sequence>
<dbReference type="AlphaFoldDB" id="A0A7W9MTW6"/>
<name>A0A7W9MTW6_9ACTN</name>
<keyword evidence="1" id="KW-1133">Transmembrane helix</keyword>
<evidence type="ECO:0000256" key="1">
    <source>
        <dbReference type="SAM" id="Phobius"/>
    </source>
</evidence>
<keyword evidence="1" id="KW-0812">Transmembrane</keyword>
<feature type="transmembrane region" description="Helical" evidence="1">
    <location>
        <begin position="126"/>
        <end position="146"/>
    </location>
</feature>
<feature type="transmembrane region" description="Helical" evidence="1">
    <location>
        <begin position="49"/>
        <end position="69"/>
    </location>
</feature>
<accession>A0A7W9MTW6</accession>
<gene>
    <name evidence="2" type="ORF">HDA39_002356</name>
</gene>
<feature type="transmembrane region" description="Helical" evidence="1">
    <location>
        <begin position="81"/>
        <end position="106"/>
    </location>
</feature>
<reference evidence="2 3" key="1">
    <citation type="submission" date="2020-08" db="EMBL/GenBank/DDBJ databases">
        <title>Sequencing the genomes of 1000 actinobacteria strains.</title>
        <authorList>
            <person name="Klenk H.-P."/>
        </authorList>
    </citation>
    <scope>NUCLEOTIDE SEQUENCE [LARGE SCALE GENOMIC DNA]</scope>
    <source>
        <strain evidence="2 3">DSM 28967</strain>
    </source>
</reference>
<organism evidence="2 3">
    <name type="scientific">Kribbella italica</name>
    <dbReference type="NCBI Taxonomy" id="1540520"/>
    <lineage>
        <taxon>Bacteria</taxon>
        <taxon>Bacillati</taxon>
        <taxon>Actinomycetota</taxon>
        <taxon>Actinomycetes</taxon>
        <taxon>Propionibacteriales</taxon>
        <taxon>Kribbellaceae</taxon>
        <taxon>Kribbella</taxon>
    </lineage>
</organism>
<dbReference type="Proteomes" id="UP000549971">
    <property type="component" value="Unassembled WGS sequence"/>
</dbReference>
<keyword evidence="1" id="KW-0472">Membrane</keyword>
<dbReference type="EMBL" id="JACHMY010000001">
    <property type="protein sequence ID" value="MBB5835622.1"/>
    <property type="molecule type" value="Genomic_DNA"/>
</dbReference>
<keyword evidence="3" id="KW-1185">Reference proteome</keyword>
<evidence type="ECO:0000313" key="2">
    <source>
        <dbReference type="EMBL" id="MBB5835622.1"/>
    </source>
</evidence>
<protein>
    <submittedName>
        <fullName evidence="2">Uncharacterized protein</fullName>
    </submittedName>
</protein>